<feature type="transmembrane region" description="Helical" evidence="5">
    <location>
        <begin position="644"/>
        <end position="663"/>
    </location>
</feature>
<feature type="transmembrane region" description="Helical" evidence="5">
    <location>
        <begin position="557"/>
        <end position="583"/>
    </location>
</feature>
<feature type="transmembrane region" description="Helical" evidence="5">
    <location>
        <begin position="589"/>
        <end position="615"/>
    </location>
</feature>
<dbReference type="InterPro" id="IPR011009">
    <property type="entry name" value="Kinase-like_dom_sf"/>
</dbReference>
<dbReference type="SUPFAM" id="SSF56112">
    <property type="entry name" value="Protein kinase-like (PK-like)"/>
    <property type="match status" value="1"/>
</dbReference>
<evidence type="ECO:0000256" key="3">
    <source>
        <dbReference type="ARBA" id="ARBA00022777"/>
    </source>
</evidence>
<dbReference type="PANTHER" id="PTHR43289:SF34">
    <property type="entry name" value="SERINE_THREONINE-PROTEIN KINASE YBDM-RELATED"/>
    <property type="match status" value="1"/>
</dbReference>
<gene>
    <name evidence="7" type="ORF">NDR86_04800</name>
</gene>
<evidence type="ECO:0000313" key="8">
    <source>
        <dbReference type="Proteomes" id="UP001139157"/>
    </source>
</evidence>
<feature type="domain" description="Protein kinase" evidence="6">
    <location>
        <begin position="141"/>
        <end position="435"/>
    </location>
</feature>
<dbReference type="PANTHER" id="PTHR43289">
    <property type="entry name" value="MITOGEN-ACTIVATED PROTEIN KINASE KINASE KINASE 20-RELATED"/>
    <property type="match status" value="1"/>
</dbReference>
<dbReference type="PROSITE" id="PS50011">
    <property type="entry name" value="PROTEIN_KINASE_DOM"/>
    <property type="match status" value="1"/>
</dbReference>
<keyword evidence="1" id="KW-0808">Transferase</keyword>
<keyword evidence="8" id="KW-1185">Reference proteome</keyword>
<dbReference type="AlphaFoldDB" id="A0A9X2E488"/>
<accession>A0A9X2E488</accession>
<reference evidence="7" key="1">
    <citation type="submission" date="2022-06" db="EMBL/GenBank/DDBJ databases">
        <title>Novel species in genus nocardia.</title>
        <authorList>
            <person name="Li F."/>
        </authorList>
    </citation>
    <scope>NUCLEOTIDE SEQUENCE</scope>
    <source>
        <strain evidence="7">CDC141</strain>
    </source>
</reference>
<keyword evidence="2" id="KW-0547">Nucleotide-binding</keyword>
<dbReference type="InterPro" id="IPR000719">
    <property type="entry name" value="Prot_kinase_dom"/>
</dbReference>
<name>A0A9X2E488_9NOCA</name>
<organism evidence="7 8">
    <name type="scientific">Nocardia pulmonis</name>
    <dbReference type="NCBI Taxonomy" id="2951408"/>
    <lineage>
        <taxon>Bacteria</taxon>
        <taxon>Bacillati</taxon>
        <taxon>Actinomycetota</taxon>
        <taxon>Actinomycetes</taxon>
        <taxon>Mycobacteriales</taxon>
        <taxon>Nocardiaceae</taxon>
        <taxon>Nocardia</taxon>
    </lineage>
</organism>
<keyword evidence="5" id="KW-0472">Membrane</keyword>
<dbReference type="GO" id="GO:0004674">
    <property type="term" value="F:protein serine/threonine kinase activity"/>
    <property type="evidence" value="ECO:0007669"/>
    <property type="project" value="TreeGrafter"/>
</dbReference>
<dbReference type="RefSeq" id="WP_251909802.1">
    <property type="nucleotide sequence ID" value="NZ_JAMRXG010000002.1"/>
</dbReference>
<keyword evidence="3 7" id="KW-0418">Kinase</keyword>
<dbReference type="Pfam" id="PF00069">
    <property type="entry name" value="Pkinase"/>
    <property type="match status" value="1"/>
</dbReference>
<keyword evidence="5" id="KW-0812">Transmembrane</keyword>
<proteinExistence type="predicted"/>
<dbReference type="EMBL" id="JAMRXG010000002">
    <property type="protein sequence ID" value="MCM6772788.1"/>
    <property type="molecule type" value="Genomic_DNA"/>
</dbReference>
<evidence type="ECO:0000259" key="6">
    <source>
        <dbReference type="PROSITE" id="PS50011"/>
    </source>
</evidence>
<feature type="transmembrane region" description="Helical" evidence="5">
    <location>
        <begin position="500"/>
        <end position="522"/>
    </location>
</feature>
<feature type="transmembrane region" description="Helical" evidence="5">
    <location>
        <begin position="669"/>
        <end position="694"/>
    </location>
</feature>
<sequence>MNTVPAATAARFAADWQATLRAPGFDPPPLARYLPDGSAVRLAVLAELVRIDQRQRWRRGAGRRMSEYGSEFPDLVDTAPFVELVCEEYGLRRRREAIGLEEFCAEYPAQADELRRRFAAAEGARPDLPAGIEIGSRLDDFDLLTELGGRAHAKVFLARQLSMQRLVAVRVEAGDEHDPRRVAQLDHQYIVRVFDQRLVTDASGATLRLQYMQYLPGGSGADLLRLVRAAAPGGGELLLRSVDRAMEARGEIRPTDSTVRDAISALSWPETVAWIGRRLAAALDYADRQGISHGAVQPANVLFTAEGVPKLADFACAVPPAADPDAVRYQAPEHLAALIDPTAPPPDTRADIFALGVLLWELLTGTRPFADPPPDDPEPLTTLLRDRGAGVDPRALRELPAETPATLRRVLLDCLHPEPVRRWRSGAELAGQLELCLDPRARDLVDPPPDSLRYRARRWALPIAAVCVGVPNLFASLYNIRLNQTLIVDRLSAADQQRFQTIAVFNNAIAFPLAALLMLVLCRRPLLAALRLDRGLGCPATDLPRVRAQTLSIGDRLVWVPFGMWLLAGIAWPIALMSTGVVLPSRNFVQFYTAQVVCAAIALAYPFFLVTVYVVRSIYPRLLVAGPVGPEDGRQLRRLARRGNFYLAAAASVPLLAVASATFVPDGQLALVIGPVRMLSVGGMLAFVLTYWLFRLLEADLRALIRATARATR</sequence>
<keyword evidence="5" id="KW-1133">Transmembrane helix</keyword>
<evidence type="ECO:0000256" key="4">
    <source>
        <dbReference type="ARBA" id="ARBA00022840"/>
    </source>
</evidence>
<protein>
    <submittedName>
        <fullName evidence="7">Protein kinase</fullName>
    </submittedName>
</protein>
<dbReference type="Gene3D" id="1.10.510.10">
    <property type="entry name" value="Transferase(Phosphotransferase) domain 1"/>
    <property type="match status" value="1"/>
</dbReference>
<dbReference type="GO" id="GO:0005524">
    <property type="term" value="F:ATP binding"/>
    <property type="evidence" value="ECO:0007669"/>
    <property type="project" value="UniProtKB-KW"/>
</dbReference>
<evidence type="ECO:0000256" key="5">
    <source>
        <dbReference type="SAM" id="Phobius"/>
    </source>
</evidence>
<evidence type="ECO:0000256" key="1">
    <source>
        <dbReference type="ARBA" id="ARBA00022679"/>
    </source>
</evidence>
<keyword evidence="4" id="KW-0067">ATP-binding</keyword>
<dbReference type="Proteomes" id="UP001139157">
    <property type="component" value="Unassembled WGS sequence"/>
</dbReference>
<evidence type="ECO:0000256" key="2">
    <source>
        <dbReference type="ARBA" id="ARBA00022741"/>
    </source>
</evidence>
<comment type="caution">
    <text evidence="7">The sequence shown here is derived from an EMBL/GenBank/DDBJ whole genome shotgun (WGS) entry which is preliminary data.</text>
</comment>
<evidence type="ECO:0000313" key="7">
    <source>
        <dbReference type="EMBL" id="MCM6772788.1"/>
    </source>
</evidence>